<protein>
    <recommendedName>
        <fullName evidence="2">Tsg C-terminal domain-containing protein</fullName>
    </recommendedName>
</protein>
<dbReference type="PANTHER" id="PTHR12312">
    <property type="entry name" value="TWISTED GASTRULATION PROTEIN HOMOLOG 1-A-RELATED"/>
    <property type="match status" value="1"/>
</dbReference>
<gene>
    <name evidence="3" type="ORF">KR093_008572</name>
</gene>
<dbReference type="GO" id="GO:0030510">
    <property type="term" value="P:regulation of BMP signaling pathway"/>
    <property type="evidence" value="ECO:0007669"/>
    <property type="project" value="TreeGrafter"/>
</dbReference>
<name>A0AAD4JWQ1_9MUSC</name>
<reference evidence="3" key="1">
    <citation type="journal article" date="2021" name="Mol. Ecol. Resour.">
        <title>Phylogenomic analyses of the genus Drosophila reveals genomic signals of climate adaptation.</title>
        <authorList>
            <person name="Li F."/>
            <person name="Rane R.V."/>
            <person name="Luria V."/>
            <person name="Xiong Z."/>
            <person name="Chen J."/>
            <person name="Li Z."/>
            <person name="Catullo R.A."/>
            <person name="Griffin P.C."/>
            <person name="Schiffer M."/>
            <person name="Pearce S."/>
            <person name="Lee S.F."/>
            <person name="McElroy K."/>
            <person name="Stocker A."/>
            <person name="Shirriffs J."/>
            <person name="Cockerell F."/>
            <person name="Coppin C."/>
            <person name="Sgro C.M."/>
            <person name="Karger A."/>
            <person name="Cain J.W."/>
            <person name="Weber J.A."/>
            <person name="Santpere G."/>
            <person name="Kirschner M.W."/>
            <person name="Hoffmann A.A."/>
            <person name="Oakeshott J.G."/>
            <person name="Zhang G."/>
        </authorList>
    </citation>
    <scope>NUCLEOTIDE SEQUENCE</scope>
    <source>
        <strain evidence="3">BGI-SZ-2011g</strain>
    </source>
</reference>
<feature type="signal peptide" evidence="1">
    <location>
        <begin position="1"/>
        <end position="19"/>
    </location>
</feature>
<organism evidence="3 4">
    <name type="scientific">Drosophila rubida</name>
    <dbReference type="NCBI Taxonomy" id="30044"/>
    <lineage>
        <taxon>Eukaryota</taxon>
        <taxon>Metazoa</taxon>
        <taxon>Ecdysozoa</taxon>
        <taxon>Arthropoda</taxon>
        <taxon>Hexapoda</taxon>
        <taxon>Insecta</taxon>
        <taxon>Pterygota</taxon>
        <taxon>Neoptera</taxon>
        <taxon>Endopterygota</taxon>
        <taxon>Diptera</taxon>
        <taxon>Brachycera</taxon>
        <taxon>Muscomorpha</taxon>
        <taxon>Ephydroidea</taxon>
        <taxon>Drosophilidae</taxon>
        <taxon>Drosophila</taxon>
    </lineage>
</organism>
<keyword evidence="4" id="KW-1185">Reference proteome</keyword>
<dbReference type="Proteomes" id="UP001200034">
    <property type="component" value="Unassembled WGS sequence"/>
</dbReference>
<keyword evidence="1" id="KW-0732">Signal</keyword>
<evidence type="ECO:0000256" key="1">
    <source>
        <dbReference type="SAM" id="SignalP"/>
    </source>
</evidence>
<accession>A0AAD4JWQ1</accession>
<feature type="chain" id="PRO_5042246796" description="Tsg C-terminal domain-containing protein" evidence="1">
    <location>
        <begin position="20"/>
        <end position="134"/>
    </location>
</feature>
<evidence type="ECO:0000259" key="2">
    <source>
        <dbReference type="Pfam" id="PF04668"/>
    </source>
</evidence>
<dbReference type="InterPro" id="IPR006761">
    <property type="entry name" value="Tsg"/>
</dbReference>
<feature type="domain" description="Tsg C-terminal" evidence="2">
    <location>
        <begin position="65"/>
        <end position="125"/>
    </location>
</feature>
<dbReference type="GO" id="GO:0005615">
    <property type="term" value="C:extracellular space"/>
    <property type="evidence" value="ECO:0007669"/>
    <property type="project" value="TreeGrafter"/>
</dbReference>
<dbReference type="Pfam" id="PF04668">
    <property type="entry name" value="Tsg"/>
    <property type="match status" value="1"/>
</dbReference>
<dbReference type="InterPro" id="IPR057726">
    <property type="entry name" value="Tsg_C"/>
</dbReference>
<comment type="caution">
    <text evidence="3">The sequence shown here is derived from an EMBL/GenBank/DDBJ whole genome shotgun (WGS) entry which is preliminary data.</text>
</comment>
<dbReference type="PANTHER" id="PTHR12312:SF16">
    <property type="entry name" value="TWISTED GASTRULATION PROTEIN HOMOLOG 1-A-RELATED"/>
    <property type="match status" value="1"/>
</dbReference>
<evidence type="ECO:0000313" key="4">
    <source>
        <dbReference type="Proteomes" id="UP001200034"/>
    </source>
</evidence>
<sequence>MSSFVIVMAILSYYQSVFGDMSELSKKSHVEDFEGVTVLFEALTSSSKDDNWQVFTFPTNPEGDNIPRNCTVVYLNDCKSWNKCRQTCYKTGATSYRWFHDGCCECVGGNCPSYGINESRCIQCPEPGWDDYEY</sequence>
<dbReference type="EMBL" id="JAJJHW010002774">
    <property type="protein sequence ID" value="KAH8366037.1"/>
    <property type="molecule type" value="Genomic_DNA"/>
</dbReference>
<dbReference type="AlphaFoldDB" id="A0AAD4JWQ1"/>
<evidence type="ECO:0000313" key="3">
    <source>
        <dbReference type="EMBL" id="KAH8366037.1"/>
    </source>
</evidence>
<proteinExistence type="predicted"/>